<accession>A0ABQ1FGI8</accession>
<protein>
    <recommendedName>
        <fullName evidence="7">Helicase C-terminal domain-containing protein</fullName>
    </recommendedName>
</protein>
<evidence type="ECO:0000259" key="7">
    <source>
        <dbReference type="PROSITE" id="PS51194"/>
    </source>
</evidence>
<feature type="coiled-coil region" evidence="5">
    <location>
        <begin position="402"/>
        <end position="462"/>
    </location>
</feature>
<keyword evidence="1" id="KW-0547">Nucleotide-binding</keyword>
<gene>
    <name evidence="8" type="ORF">GCM10010923_23790</name>
</gene>
<dbReference type="PANTHER" id="PTHR12131:SF1">
    <property type="entry name" value="ATP-DEPENDENT RNA HELICASE SUPV3L1, MITOCHONDRIAL-RELATED"/>
    <property type="match status" value="1"/>
</dbReference>
<dbReference type="Pfam" id="PF00271">
    <property type="entry name" value="Helicase_C"/>
    <property type="match status" value="1"/>
</dbReference>
<evidence type="ECO:0000256" key="2">
    <source>
        <dbReference type="ARBA" id="ARBA00022801"/>
    </source>
</evidence>
<keyword evidence="5" id="KW-0175">Coiled coil</keyword>
<dbReference type="RefSeq" id="WP_188642899.1">
    <property type="nucleotide sequence ID" value="NZ_BMID01000001.1"/>
</dbReference>
<keyword evidence="3" id="KW-0347">Helicase</keyword>
<keyword evidence="9" id="KW-1185">Reference proteome</keyword>
<dbReference type="SMART" id="SM00490">
    <property type="entry name" value="HELICc"/>
    <property type="match status" value="1"/>
</dbReference>
<keyword evidence="4" id="KW-0067">ATP-binding</keyword>
<comment type="caution">
    <text evidence="8">The sequence shown here is derived from an EMBL/GenBank/DDBJ whole genome shotgun (WGS) entry which is preliminary data.</text>
</comment>
<sequence length="854" mass="93571">MVASAVHAVLGPTNTGKTHLAIERMCAHSSGAIGFPLRLLAREVYDRVCRLKPPGEVALITGEERIVPKKARYFLCTAEALPTQADWSFFALDEAQLGADRERGHVFTKHLLGTRGREETMILGAETLVPMVRSLLPGTEITRRPRFSTLAHAPAKKVSRLPKRSAVVAFSAEEVYAAAEMLRRLRGGAAVVTGALSPRTRNAQVDLFQSGEVDYLVATDAIGMGLNLDLDHVAFAGLTKFDGVRRRRLTTAEMSQIAGRAGRHQRDGTFGTIAGTGKRELEFDPAEIAAIEEHRFPPLTGLFWREPDPGYDDLATLIDDLEAPPNEPGLMKPPEAIDLAVLKKLAEDPAIAGQVGGTRQVERFWHACSLPDFRNYGVDNHARFVARLWQELRGGKIAAGRAAQAIDELNRVDGDIDTLQQRIAAIRSWTYIAERPDWVEQRDALSARAREVEDRLSDALHERLTERFVNRRTSLLMKKMGEDGSSLPVTVADDVVLVDQERLGRLEGFTFRADAEASAEDSRMLHAAAEKHLPRLLGDKARALATRIAETPDAVALADGMLVVDDRPLAQVKIQQDLLKPRILPHRNLVLVPDEPKAAVMGALENWLAARIEPLAPLEKLASAAKDFDAGSELRALLVALSERGGMIPRERSGLDALDPEQRKMLSRLGVTVGALDLFHPAMLKRKALAVWRELAIISGRRLPPLADEMQPVREASKPVPLGYRVFGKQALRLDSAEKILREAHKTRVEAKDKQFILDPSLAISTGMTSDTIVQLMRAGGFKAKDVISLEDGAFGPPAQPRWRWHPRRGGPSAHGTQGKRGGKRGGSRPGKPSGRPRGPVPGNPFAELGKLLP</sequence>
<evidence type="ECO:0000256" key="6">
    <source>
        <dbReference type="SAM" id="MobiDB-lite"/>
    </source>
</evidence>
<organism evidence="8 9">
    <name type="scientific">Blastomonas marina</name>
    <dbReference type="NCBI Taxonomy" id="1867408"/>
    <lineage>
        <taxon>Bacteria</taxon>
        <taxon>Pseudomonadati</taxon>
        <taxon>Pseudomonadota</taxon>
        <taxon>Alphaproteobacteria</taxon>
        <taxon>Sphingomonadales</taxon>
        <taxon>Sphingomonadaceae</taxon>
        <taxon>Blastomonas</taxon>
    </lineage>
</organism>
<dbReference type="SUPFAM" id="SSF52540">
    <property type="entry name" value="P-loop containing nucleoside triphosphate hydrolases"/>
    <property type="match status" value="2"/>
</dbReference>
<reference evidence="9" key="1">
    <citation type="journal article" date="2019" name="Int. J. Syst. Evol. Microbiol.">
        <title>The Global Catalogue of Microorganisms (GCM) 10K type strain sequencing project: providing services to taxonomists for standard genome sequencing and annotation.</title>
        <authorList>
            <consortium name="The Broad Institute Genomics Platform"/>
            <consortium name="The Broad Institute Genome Sequencing Center for Infectious Disease"/>
            <person name="Wu L."/>
            <person name="Ma J."/>
        </authorList>
    </citation>
    <scope>NUCLEOTIDE SEQUENCE [LARGE SCALE GENOMIC DNA]</scope>
    <source>
        <strain evidence="9">CGMCC 1.15297</strain>
    </source>
</reference>
<dbReference type="InterPro" id="IPR027417">
    <property type="entry name" value="P-loop_NTPase"/>
</dbReference>
<evidence type="ECO:0000256" key="5">
    <source>
        <dbReference type="SAM" id="Coils"/>
    </source>
</evidence>
<dbReference type="InterPro" id="IPR055206">
    <property type="entry name" value="DEXQc_SUV3"/>
</dbReference>
<evidence type="ECO:0000313" key="8">
    <source>
        <dbReference type="EMBL" id="GGA12283.1"/>
    </source>
</evidence>
<name>A0ABQ1FGI8_9SPHN</name>
<evidence type="ECO:0000313" key="9">
    <source>
        <dbReference type="Proteomes" id="UP000603317"/>
    </source>
</evidence>
<dbReference type="PANTHER" id="PTHR12131">
    <property type="entry name" value="ATP-DEPENDENT RNA AND DNA HELICASE"/>
    <property type="match status" value="1"/>
</dbReference>
<proteinExistence type="predicted"/>
<dbReference type="InterPro" id="IPR050699">
    <property type="entry name" value="RNA-DNA_Helicase"/>
</dbReference>
<dbReference type="Proteomes" id="UP000603317">
    <property type="component" value="Unassembled WGS sequence"/>
</dbReference>
<evidence type="ECO:0000256" key="3">
    <source>
        <dbReference type="ARBA" id="ARBA00022806"/>
    </source>
</evidence>
<keyword evidence="2" id="KW-0378">Hydrolase</keyword>
<dbReference type="PROSITE" id="PS51194">
    <property type="entry name" value="HELICASE_CTER"/>
    <property type="match status" value="1"/>
</dbReference>
<evidence type="ECO:0000256" key="1">
    <source>
        <dbReference type="ARBA" id="ARBA00022741"/>
    </source>
</evidence>
<feature type="region of interest" description="Disordered" evidence="6">
    <location>
        <begin position="793"/>
        <end position="854"/>
    </location>
</feature>
<dbReference type="Gene3D" id="3.40.50.300">
    <property type="entry name" value="P-loop containing nucleotide triphosphate hydrolases"/>
    <property type="match status" value="2"/>
</dbReference>
<dbReference type="InterPro" id="IPR001650">
    <property type="entry name" value="Helicase_C-like"/>
</dbReference>
<dbReference type="EMBL" id="BMID01000001">
    <property type="protein sequence ID" value="GGA12283.1"/>
    <property type="molecule type" value="Genomic_DNA"/>
</dbReference>
<dbReference type="Pfam" id="PF22527">
    <property type="entry name" value="DEXQc_Suv3"/>
    <property type="match status" value="1"/>
</dbReference>
<feature type="domain" description="Helicase C-terminal" evidence="7">
    <location>
        <begin position="153"/>
        <end position="322"/>
    </location>
</feature>
<evidence type="ECO:0000256" key="4">
    <source>
        <dbReference type="ARBA" id="ARBA00022840"/>
    </source>
</evidence>